<sequence>MTGLTLAGMSALTPHDTAVVDATAAGEPQETVLSRPYRALSIGIVSVCLLIAFEATAVGTPIAGLRHHHGEHVHHHCYLAE</sequence>
<protein>
    <submittedName>
        <fullName evidence="1">Uncharacterized protein</fullName>
    </submittedName>
</protein>
<reference evidence="1" key="1">
    <citation type="journal article" date="2014" name="Int. J. Syst. Evol. Microbiol.">
        <title>Complete genome sequence of Corynebacterium casei LMG S-19264T (=DSM 44701T), isolated from a smear-ripened cheese.</title>
        <authorList>
            <consortium name="US DOE Joint Genome Institute (JGI-PGF)"/>
            <person name="Walter F."/>
            <person name="Albersmeier A."/>
            <person name="Kalinowski J."/>
            <person name="Ruckert C."/>
        </authorList>
    </citation>
    <scope>NUCLEOTIDE SEQUENCE</scope>
    <source>
        <strain evidence="1">JCM 5016</strain>
    </source>
</reference>
<dbReference type="AlphaFoldDB" id="A0A918V8V0"/>
<evidence type="ECO:0000313" key="1">
    <source>
        <dbReference type="EMBL" id="GGZ80515.1"/>
    </source>
</evidence>
<dbReference type="Proteomes" id="UP000623010">
    <property type="component" value="Unassembled WGS sequence"/>
</dbReference>
<evidence type="ECO:0000313" key="2">
    <source>
        <dbReference type="Proteomes" id="UP000623010"/>
    </source>
</evidence>
<gene>
    <name evidence="1" type="ORF">GCM10010389_17980</name>
</gene>
<reference evidence="1" key="2">
    <citation type="submission" date="2020-09" db="EMBL/GenBank/DDBJ databases">
        <authorList>
            <person name="Sun Q."/>
            <person name="Ohkuma M."/>
        </authorList>
    </citation>
    <scope>NUCLEOTIDE SEQUENCE</scope>
    <source>
        <strain evidence="1">JCM 5016</strain>
    </source>
</reference>
<dbReference type="EMBL" id="BMWH01000004">
    <property type="protein sequence ID" value="GGZ80515.1"/>
    <property type="molecule type" value="Genomic_DNA"/>
</dbReference>
<organism evidence="1 2">
    <name type="scientific">Streptomyces echinoruber</name>
    <dbReference type="NCBI Taxonomy" id="68898"/>
    <lineage>
        <taxon>Bacteria</taxon>
        <taxon>Bacillati</taxon>
        <taxon>Actinomycetota</taxon>
        <taxon>Actinomycetes</taxon>
        <taxon>Kitasatosporales</taxon>
        <taxon>Streptomycetaceae</taxon>
        <taxon>Streptomyces</taxon>
    </lineage>
</organism>
<proteinExistence type="predicted"/>
<comment type="caution">
    <text evidence="1">The sequence shown here is derived from an EMBL/GenBank/DDBJ whole genome shotgun (WGS) entry which is preliminary data.</text>
</comment>
<accession>A0A918V8V0</accession>
<name>A0A918V8V0_9ACTN</name>
<keyword evidence="2" id="KW-1185">Reference proteome</keyword>